<feature type="domain" description="CCZ1/INTU/HSP4 first Longin" evidence="2">
    <location>
        <begin position="22"/>
        <end position="129"/>
    </location>
</feature>
<dbReference type="EMBL" id="BDSA01000001">
    <property type="protein sequence ID" value="GBE58782.1"/>
    <property type="molecule type" value="Genomic_DNA"/>
</dbReference>
<dbReference type="InterPro" id="IPR043987">
    <property type="entry name" value="CCZ1/INTU/HSP4_longin_1"/>
</dbReference>
<reference evidence="3 4" key="1">
    <citation type="journal article" date="2017" name="BMC Genomics">
        <title>Whole-genome assembly of Babesia ovata and comparative genomics between closely related pathogens.</title>
        <authorList>
            <person name="Yamagishi J."/>
            <person name="Asada M."/>
            <person name="Hakimi H."/>
            <person name="Tanaka T.Q."/>
            <person name="Sugimoto C."/>
            <person name="Kawazu S."/>
        </authorList>
    </citation>
    <scope>NUCLEOTIDE SEQUENCE [LARGE SCALE GENOMIC DNA]</scope>
    <source>
        <strain evidence="3 4">Miyake</strain>
    </source>
</reference>
<dbReference type="OrthoDB" id="240546at2759"/>
<comment type="caution">
    <text evidence="3">The sequence shown here is derived from an EMBL/GenBank/DDBJ whole genome shotgun (WGS) entry which is preliminary data.</text>
</comment>
<keyword evidence="4" id="KW-1185">Reference proteome</keyword>
<dbReference type="PANTHER" id="PTHR13056:SF0">
    <property type="entry name" value="VACUOLAR FUSION PROTEIN CCZ1 HOMOLOG-RELATED"/>
    <property type="match status" value="1"/>
</dbReference>
<dbReference type="AlphaFoldDB" id="A0A2H6K724"/>
<name>A0A2H6K724_9APIC</name>
<dbReference type="GO" id="GO:0035658">
    <property type="term" value="C:Mon1-Ccz1 complex"/>
    <property type="evidence" value="ECO:0007669"/>
    <property type="project" value="InterPro"/>
</dbReference>
<evidence type="ECO:0000259" key="2">
    <source>
        <dbReference type="Pfam" id="PF19031"/>
    </source>
</evidence>
<protein>
    <recommendedName>
        <fullName evidence="2">CCZ1/INTU/HSP4 first Longin domain-containing protein</fullName>
    </recommendedName>
</protein>
<dbReference type="RefSeq" id="XP_028865025.1">
    <property type="nucleotide sequence ID" value="XM_029009192.1"/>
</dbReference>
<comment type="similarity">
    <text evidence="1">Belongs to the CCZ1 family.</text>
</comment>
<organism evidence="3 4">
    <name type="scientific">Babesia ovata</name>
    <dbReference type="NCBI Taxonomy" id="189622"/>
    <lineage>
        <taxon>Eukaryota</taxon>
        <taxon>Sar</taxon>
        <taxon>Alveolata</taxon>
        <taxon>Apicomplexa</taxon>
        <taxon>Aconoidasida</taxon>
        <taxon>Piroplasmida</taxon>
        <taxon>Babesiidae</taxon>
        <taxon>Babesia</taxon>
    </lineage>
</organism>
<dbReference type="GeneID" id="39872552"/>
<evidence type="ECO:0000313" key="3">
    <source>
        <dbReference type="EMBL" id="GBE58782.1"/>
    </source>
</evidence>
<dbReference type="InterPro" id="IPR013176">
    <property type="entry name" value="Ccz1"/>
</dbReference>
<dbReference type="VEuPathDB" id="PiroplasmaDB:BOVATA_002750"/>
<evidence type="ECO:0000256" key="1">
    <source>
        <dbReference type="ARBA" id="ARBA00005352"/>
    </source>
</evidence>
<proteinExistence type="inferred from homology"/>
<accession>A0A2H6K724</accession>
<dbReference type="Pfam" id="PF19031">
    <property type="entry name" value="Intu_longin_1"/>
    <property type="match status" value="1"/>
</dbReference>
<dbReference type="Proteomes" id="UP000236319">
    <property type="component" value="Unassembled WGS sequence"/>
</dbReference>
<dbReference type="PANTHER" id="PTHR13056">
    <property type="entry name" value="VACUOLAR FUSION PROTEIN CCZ1 HOMOLOG-RELATED"/>
    <property type="match status" value="1"/>
</dbReference>
<evidence type="ECO:0000313" key="4">
    <source>
        <dbReference type="Proteomes" id="UP000236319"/>
    </source>
</evidence>
<gene>
    <name evidence="3" type="ORF">BOVATA_002750</name>
</gene>
<sequence length="449" mass="50366">MSNVSTIFVFDINRTPSSPNPTDEEVQDAKLLYYYPEHREVEERRSHLGLIEGLLVLLASFTKHKIDFLRTKLFTTTISEWCDGIYLVVCFKNEENSWNEMAEYSHHWKHYITKVVLENAKKVFELLYGPLYDLLHASGGNASSNVEHVRRAFEDFLPSFITKAAGDSFHILNIWNASYKSHAGALSALDAQALIADLCSEFEAVHDYIFIHNKEVLHSSLDLDNMLALYTYLIKHQGSVSCQHPNAITDVQVSKQRELCMKPLADGEGVGEAHIMKSESGDAFSPKVHINGQAYHLGVVCMGDLYLVLLLHCDDVMFTLSSIKEYLSGAPNGMAALLKSLSHTPVASKLRTVSLNSVTKTIRSVGYNDVDEKALRELQIIRGIHHLIESSLEVITRMHVRSKQGWCSAKVSNGREMYLTLPSESLSLTDVSGAFNDFVKTFLGGIYFI</sequence>
<dbReference type="GO" id="GO:0016192">
    <property type="term" value="P:vesicle-mediated transport"/>
    <property type="evidence" value="ECO:0007669"/>
    <property type="project" value="InterPro"/>
</dbReference>